<keyword evidence="2" id="KW-1185">Reference proteome</keyword>
<dbReference type="EMBL" id="BAAAZO010000008">
    <property type="protein sequence ID" value="GAA3621774.1"/>
    <property type="molecule type" value="Genomic_DNA"/>
</dbReference>
<gene>
    <name evidence="1" type="ORF">GCM10022223_43340</name>
</gene>
<evidence type="ECO:0000313" key="2">
    <source>
        <dbReference type="Proteomes" id="UP001501074"/>
    </source>
</evidence>
<dbReference type="Pfam" id="PF19614">
    <property type="entry name" value="DUF6119"/>
    <property type="match status" value="1"/>
</dbReference>
<comment type="caution">
    <text evidence="1">The sequence shown here is derived from an EMBL/GenBank/DDBJ whole genome shotgun (WGS) entry which is preliminary data.</text>
</comment>
<dbReference type="Proteomes" id="UP001501074">
    <property type="component" value="Unassembled WGS sequence"/>
</dbReference>
<protein>
    <submittedName>
        <fullName evidence="1">TIGR04141 family sporadically distributed protein</fullName>
    </submittedName>
</protein>
<reference evidence="2" key="1">
    <citation type="journal article" date="2019" name="Int. J. Syst. Evol. Microbiol.">
        <title>The Global Catalogue of Microorganisms (GCM) 10K type strain sequencing project: providing services to taxonomists for standard genome sequencing and annotation.</title>
        <authorList>
            <consortium name="The Broad Institute Genomics Platform"/>
            <consortium name="The Broad Institute Genome Sequencing Center for Infectious Disease"/>
            <person name="Wu L."/>
            <person name="Ma J."/>
        </authorList>
    </citation>
    <scope>NUCLEOTIDE SEQUENCE [LARGE SCALE GENOMIC DNA]</scope>
    <source>
        <strain evidence="2">JCM 16902</strain>
    </source>
</reference>
<dbReference type="NCBIfam" id="TIGR04141">
    <property type="entry name" value="TIGR04141 family sporadically distributed protein"/>
    <property type="match status" value="1"/>
</dbReference>
<name>A0ABP7A0M4_9ACTN</name>
<proteinExistence type="predicted"/>
<sequence length="563" mass="62260">MTNTNSTGLPRQRRPRDTRNMTLHRLIEGISIDEVLDYLTKGCQDLNPAVDTPGLAGSRAVLVSASYAMKPSDLVGDLLTLTGVQVGSGHRPEGLGAALFVEVDGRVYLATFGKAHTWIEDSVKDRSFGLSLAVRCLDPAEISDVVRLVPAMNGRVDSTLVPGGSPLWNMRIDQVTQMVRKIKGGTIDLPLTFSRGGTRTPKLETASSIHTHLGITPAGFIADVRTFENILRTRDVHRDLQFIENIVPVHCPTLIAELDDRLDSLLGEIELPFALAVPIERMNAYSTASSFQVCAGGARLSRLHPTADDIALLARRQDRGKRLNALRRGEMRLYASYDTSDLISHSSLLNWIEASVSIGAERFTLREGEWYQFDATYLSDLERDVHRIFDNSAAALVLPPWQVTDGDFETERQYNIRVGDTCPGFLTLDRRTVKSRPDRRSELEICDLLGPLDELVHVKLAEGSDVLSHLFFQGLTSAENLARADIRERFCAVVDRYGKGRAVPSDFVPKKVVYGIMLKTGRTLTADTLFPFAQVTLRHAVSKLNNRGIAVDVVGIPQEFRSS</sequence>
<evidence type="ECO:0000313" key="1">
    <source>
        <dbReference type="EMBL" id="GAA3621774.1"/>
    </source>
</evidence>
<dbReference type="RefSeq" id="WP_231487026.1">
    <property type="nucleotide sequence ID" value="NZ_BAAAZO010000008.1"/>
</dbReference>
<accession>A0ABP7A0M4</accession>
<organism evidence="1 2">
    <name type="scientific">Kineosporia mesophila</name>
    <dbReference type="NCBI Taxonomy" id="566012"/>
    <lineage>
        <taxon>Bacteria</taxon>
        <taxon>Bacillati</taxon>
        <taxon>Actinomycetota</taxon>
        <taxon>Actinomycetes</taxon>
        <taxon>Kineosporiales</taxon>
        <taxon>Kineosporiaceae</taxon>
        <taxon>Kineosporia</taxon>
    </lineage>
</organism>
<dbReference type="InterPro" id="IPR026487">
    <property type="entry name" value="CHP04141"/>
</dbReference>